<feature type="compositionally biased region" description="Basic residues" evidence="1">
    <location>
        <begin position="48"/>
        <end position="60"/>
    </location>
</feature>
<dbReference type="AlphaFoldDB" id="A0A182WHS8"/>
<dbReference type="Proteomes" id="UP000075920">
    <property type="component" value="Unassembled WGS sequence"/>
</dbReference>
<dbReference type="EnsemblMetazoa" id="AMIN009932-RA">
    <property type="protein sequence ID" value="AMIN009932-PA"/>
    <property type="gene ID" value="AMIN009932"/>
</dbReference>
<feature type="compositionally biased region" description="Basic residues" evidence="1">
    <location>
        <begin position="10"/>
        <end position="19"/>
    </location>
</feature>
<evidence type="ECO:0000256" key="1">
    <source>
        <dbReference type="SAM" id="MobiDB-lite"/>
    </source>
</evidence>
<organism evidence="2 3">
    <name type="scientific">Anopheles minimus</name>
    <dbReference type="NCBI Taxonomy" id="112268"/>
    <lineage>
        <taxon>Eukaryota</taxon>
        <taxon>Metazoa</taxon>
        <taxon>Ecdysozoa</taxon>
        <taxon>Arthropoda</taxon>
        <taxon>Hexapoda</taxon>
        <taxon>Insecta</taxon>
        <taxon>Pterygota</taxon>
        <taxon>Neoptera</taxon>
        <taxon>Endopterygota</taxon>
        <taxon>Diptera</taxon>
        <taxon>Nematocera</taxon>
        <taxon>Culicoidea</taxon>
        <taxon>Culicidae</taxon>
        <taxon>Anophelinae</taxon>
        <taxon>Anopheles</taxon>
    </lineage>
</organism>
<reference evidence="3" key="1">
    <citation type="submission" date="2013-03" db="EMBL/GenBank/DDBJ databases">
        <title>The Genome Sequence of Anopheles minimus MINIMUS1.</title>
        <authorList>
            <consortium name="The Broad Institute Genomics Platform"/>
            <person name="Neafsey D.E."/>
            <person name="Walton C."/>
            <person name="Walker B."/>
            <person name="Young S.K."/>
            <person name="Zeng Q."/>
            <person name="Gargeya S."/>
            <person name="Fitzgerald M."/>
            <person name="Haas B."/>
            <person name="Abouelleil A."/>
            <person name="Allen A.W."/>
            <person name="Alvarado L."/>
            <person name="Arachchi H.M."/>
            <person name="Berlin A.M."/>
            <person name="Chapman S.B."/>
            <person name="Gainer-Dewar J."/>
            <person name="Goldberg J."/>
            <person name="Griggs A."/>
            <person name="Gujja S."/>
            <person name="Hansen M."/>
            <person name="Howarth C."/>
            <person name="Imamovic A."/>
            <person name="Ireland A."/>
            <person name="Larimer J."/>
            <person name="McCowan C."/>
            <person name="Murphy C."/>
            <person name="Pearson M."/>
            <person name="Poon T.W."/>
            <person name="Priest M."/>
            <person name="Roberts A."/>
            <person name="Saif S."/>
            <person name="Shea T."/>
            <person name="Sisk P."/>
            <person name="Sykes S."/>
            <person name="Wortman J."/>
            <person name="Nusbaum C."/>
            <person name="Birren B."/>
        </authorList>
    </citation>
    <scope>NUCLEOTIDE SEQUENCE [LARGE SCALE GENOMIC DNA]</scope>
    <source>
        <strain evidence="3">MINIMUS1</strain>
    </source>
</reference>
<dbReference type="VEuPathDB" id="VectorBase:AMIN009932"/>
<feature type="region of interest" description="Disordered" evidence="1">
    <location>
        <begin position="1"/>
        <end position="62"/>
    </location>
</feature>
<protein>
    <submittedName>
        <fullName evidence="2">Uncharacterized protein</fullName>
    </submittedName>
</protein>
<proteinExistence type="predicted"/>
<reference evidence="2" key="2">
    <citation type="submission" date="2020-05" db="UniProtKB">
        <authorList>
            <consortium name="EnsemblMetazoa"/>
        </authorList>
    </citation>
    <scope>IDENTIFICATION</scope>
    <source>
        <strain evidence="2">MINIMUS1</strain>
    </source>
</reference>
<feature type="compositionally biased region" description="Basic and acidic residues" evidence="1">
    <location>
        <begin position="30"/>
        <end position="41"/>
    </location>
</feature>
<name>A0A182WHS8_9DIPT</name>
<accession>A0A182WHS8</accession>
<evidence type="ECO:0000313" key="3">
    <source>
        <dbReference type="Proteomes" id="UP000075920"/>
    </source>
</evidence>
<keyword evidence="3" id="KW-1185">Reference proteome</keyword>
<evidence type="ECO:0000313" key="2">
    <source>
        <dbReference type="EnsemblMetazoa" id="AMIN009932-PA"/>
    </source>
</evidence>
<sequence>MKNICNAHPPHTHPHKHTDKHTQTQLAALERAKSKEKKAANETDTVITKRKKQKKGKKKDTNKLLSAMLERYILRRLNKQTKPREQRLKKHLVFAKLLILIEQQTRRRTIQCRDIHTYRYTNTKHVTKTKKKQCA</sequence>